<dbReference type="GO" id="GO:0003678">
    <property type="term" value="F:DNA helicase activity"/>
    <property type="evidence" value="ECO:0007669"/>
    <property type="project" value="InterPro"/>
</dbReference>
<dbReference type="Gene3D" id="3.40.50.300">
    <property type="entry name" value="P-loop containing nucleotide triphosphate hydrolases"/>
    <property type="match status" value="2"/>
</dbReference>
<feature type="region of interest" description="Disordered" evidence="14">
    <location>
        <begin position="1"/>
        <end position="37"/>
    </location>
</feature>
<dbReference type="PROSITE" id="PS51193">
    <property type="entry name" value="HELICASE_ATP_BIND_2"/>
    <property type="match status" value="1"/>
</dbReference>
<dbReference type="GO" id="GO:0008270">
    <property type="term" value="F:zinc ion binding"/>
    <property type="evidence" value="ECO:0007669"/>
    <property type="project" value="UniProtKB-KW"/>
</dbReference>
<keyword evidence="18" id="KW-1185">Reference proteome</keyword>
<dbReference type="InterPro" id="IPR006555">
    <property type="entry name" value="ATP-dep_Helicase_C"/>
</dbReference>
<protein>
    <submittedName>
        <fullName evidence="17">p-loop containing nucleoside triphosphate hydrolase</fullName>
    </submittedName>
</protein>
<gene>
    <name evidence="17" type="ORF">PPERSA_07283</name>
</gene>
<proteinExistence type="predicted"/>
<feature type="domain" description="Helicase ATP-binding" evidence="16">
    <location>
        <begin position="43"/>
        <end position="346"/>
    </location>
</feature>
<dbReference type="InterPro" id="IPR014001">
    <property type="entry name" value="Helicase_ATP-bd"/>
</dbReference>
<keyword evidence="4" id="KW-0227">DNA damage</keyword>
<reference evidence="17 18" key="1">
    <citation type="journal article" date="2015" name="Sci. Rep.">
        <title>Genome of the facultative scuticociliatosis pathogen Pseudocohnilembus persalinus provides insight into its virulence through horizontal gene transfer.</title>
        <authorList>
            <person name="Xiong J."/>
            <person name="Wang G."/>
            <person name="Cheng J."/>
            <person name="Tian M."/>
            <person name="Pan X."/>
            <person name="Warren A."/>
            <person name="Jiang C."/>
            <person name="Yuan D."/>
            <person name="Miao W."/>
        </authorList>
    </citation>
    <scope>NUCLEOTIDE SEQUENCE [LARGE SCALE GENOMIC DNA]</scope>
    <source>
        <strain evidence="17">36N120E</strain>
    </source>
</reference>
<evidence type="ECO:0000256" key="7">
    <source>
        <dbReference type="ARBA" id="ARBA00022840"/>
    </source>
</evidence>
<dbReference type="Pfam" id="PF06733">
    <property type="entry name" value="DEAD_2"/>
    <property type="match status" value="1"/>
</dbReference>
<evidence type="ECO:0000256" key="3">
    <source>
        <dbReference type="ARBA" id="ARBA00022741"/>
    </source>
</evidence>
<dbReference type="InterPro" id="IPR006554">
    <property type="entry name" value="Helicase-like_DEXD_c2"/>
</dbReference>
<organism evidence="17 18">
    <name type="scientific">Pseudocohnilembus persalinus</name>
    <name type="common">Ciliate</name>
    <dbReference type="NCBI Taxonomy" id="266149"/>
    <lineage>
        <taxon>Eukaryota</taxon>
        <taxon>Sar</taxon>
        <taxon>Alveolata</taxon>
        <taxon>Ciliophora</taxon>
        <taxon>Intramacronucleata</taxon>
        <taxon>Oligohymenophorea</taxon>
        <taxon>Scuticociliatia</taxon>
        <taxon>Philasterida</taxon>
        <taxon>Pseudocohnilembidae</taxon>
        <taxon>Pseudocohnilembus</taxon>
    </lineage>
</organism>
<dbReference type="EMBL" id="LDAU01000196">
    <property type="protein sequence ID" value="KRX00086.1"/>
    <property type="molecule type" value="Genomic_DNA"/>
</dbReference>
<evidence type="ECO:0000256" key="2">
    <source>
        <dbReference type="ARBA" id="ARBA00022723"/>
    </source>
</evidence>
<keyword evidence="3" id="KW-0547">Nucleotide-binding</keyword>
<dbReference type="SMART" id="SM00184">
    <property type="entry name" value="RING"/>
    <property type="match status" value="1"/>
</dbReference>
<dbReference type="GO" id="GO:0051539">
    <property type="term" value="F:4 iron, 4 sulfur cluster binding"/>
    <property type="evidence" value="ECO:0007669"/>
    <property type="project" value="UniProtKB-KW"/>
</dbReference>
<keyword evidence="6" id="KW-0347">Helicase</keyword>
<dbReference type="InterPro" id="IPR001841">
    <property type="entry name" value="Znf_RING"/>
</dbReference>
<evidence type="ECO:0000256" key="4">
    <source>
        <dbReference type="ARBA" id="ARBA00022763"/>
    </source>
</evidence>
<dbReference type="CDD" id="cd16448">
    <property type="entry name" value="RING-H2"/>
    <property type="match status" value="1"/>
</dbReference>
<keyword evidence="7" id="KW-0067">ATP-binding</keyword>
<accession>A0A0V0QD37</accession>
<dbReference type="Pfam" id="PF13307">
    <property type="entry name" value="Helicase_C_2"/>
    <property type="match status" value="1"/>
</dbReference>
<dbReference type="SMART" id="SM00488">
    <property type="entry name" value="DEXDc2"/>
    <property type="match status" value="1"/>
</dbReference>
<evidence type="ECO:0000259" key="15">
    <source>
        <dbReference type="PROSITE" id="PS50089"/>
    </source>
</evidence>
<dbReference type="PANTHER" id="PTHR11472">
    <property type="entry name" value="DNA REPAIR DEAD HELICASE RAD3/XP-D SUBFAMILY MEMBER"/>
    <property type="match status" value="1"/>
</dbReference>
<dbReference type="AlphaFoldDB" id="A0A0V0QD37"/>
<feature type="region of interest" description="Disordered" evidence="14">
    <location>
        <begin position="456"/>
        <end position="479"/>
    </location>
</feature>
<feature type="domain" description="RING-type" evidence="15">
    <location>
        <begin position="757"/>
        <end position="804"/>
    </location>
</feature>
<sequence>MQLEFDNENNMNFLNSQNEQQVNKEEIEVNQEDEDDGQDFNYKNYSIKFPHQMYQGQIDFIQNLIDCYEEGKNGIFESPTGTGKTLCLLASAIAYNKKQPNGKSQIIYATRTVGQINGIIKEINKLKQLYKHDLDYVIMTGRKNLCVNPQVKSSYEIDKICSQMTYQQRNQNSLNEKEREKNEEQKQNSKENKEYMNDQSGWMAENSITSNVQNEPFFQGKLPDIEDLREFGQSQNICPYYMQKNMTNKGKIILLTYNYLTDPSILKITKNLLQKKDNNNTQPIIIFDEAHNLEKSATEQWSLDLKAKKVKKCIKAIKDMQEYYSKLEEQKDRPYLKELIKEGEKYYKFALKYMEENVLGGNNNINIQKNAFQIEDDPLASYVFEYCQYQKKQTKEYNQKKYNPNQNGDLVQNQLQSQNLHLSQNQNQNLNQNLNQQDQILSQVQIINQNLHQSQSQNQNLNQNQNEQDQNLSQVQGQRQFQNQNQNGNSIYDSDIFREKITFLPLVVNKMLRLIKNKLKAKSIILASGTMKPYNIYQNMGINFQICKNFGHVIQGERQLFCQTITAFNKFNLDFSYRADQSKMKQHQQQIELLIKKYLSITKKGENKKAIFFGVSGGKLSEGIDFPDDMARCIIVLGLPYPQLADPLIKSKMNYFDQLNEQSKKEGQKEIMDGDDWYVQQCSKQINQILGRGIRHKNDYCAMFLVDERLGTDRGLRVADHMSQWLFKSFKGQKDSVEEQYEEFWDQQDKEQIYQDCFICFENQNIKYFTACCGHPIHYQCYKNWQAEKKKKNDNKKVSCPLCRQQDFKVTKIIKYYDRVFKQNLDDLDLQNNDQEIQD</sequence>
<dbReference type="Proteomes" id="UP000054937">
    <property type="component" value="Unassembled WGS sequence"/>
</dbReference>
<dbReference type="InterPro" id="IPR010614">
    <property type="entry name" value="RAD3-like_helicase_DEAD"/>
</dbReference>
<dbReference type="GO" id="GO:0006281">
    <property type="term" value="P:DNA repair"/>
    <property type="evidence" value="ECO:0007669"/>
    <property type="project" value="UniProtKB-KW"/>
</dbReference>
<dbReference type="Gene3D" id="3.30.40.10">
    <property type="entry name" value="Zinc/RING finger domain, C3HC4 (zinc finger)"/>
    <property type="match status" value="1"/>
</dbReference>
<keyword evidence="12" id="KW-0413">Isomerase</keyword>
<dbReference type="GO" id="GO:0003677">
    <property type="term" value="F:DNA binding"/>
    <property type="evidence" value="ECO:0007669"/>
    <property type="project" value="UniProtKB-KW"/>
</dbReference>
<keyword evidence="13" id="KW-0863">Zinc-finger</keyword>
<evidence type="ECO:0000313" key="18">
    <source>
        <dbReference type="Proteomes" id="UP000054937"/>
    </source>
</evidence>
<evidence type="ECO:0000256" key="13">
    <source>
        <dbReference type="PROSITE-ProRule" id="PRU00175"/>
    </source>
</evidence>
<dbReference type="SMART" id="SM00491">
    <property type="entry name" value="HELICc2"/>
    <property type="match status" value="1"/>
</dbReference>
<evidence type="ECO:0000259" key="16">
    <source>
        <dbReference type="PROSITE" id="PS51193"/>
    </source>
</evidence>
<comment type="caution">
    <text evidence="17">The sequence shown here is derived from an EMBL/GenBank/DDBJ whole genome shotgun (WGS) entry which is preliminary data.</text>
</comment>
<evidence type="ECO:0000256" key="12">
    <source>
        <dbReference type="ARBA" id="ARBA00023235"/>
    </source>
</evidence>
<dbReference type="InterPro" id="IPR014013">
    <property type="entry name" value="Helic_SF1/SF2_ATP-bd_DinG/Rad3"/>
</dbReference>
<dbReference type="GO" id="GO:0016818">
    <property type="term" value="F:hydrolase activity, acting on acid anhydrides, in phosphorus-containing anhydrides"/>
    <property type="evidence" value="ECO:0007669"/>
    <property type="project" value="InterPro"/>
</dbReference>
<dbReference type="OMA" id="KEHLIVM"/>
<dbReference type="PROSITE" id="PS50089">
    <property type="entry name" value="ZF_RING_2"/>
    <property type="match status" value="1"/>
</dbReference>
<dbReference type="SUPFAM" id="SSF52540">
    <property type="entry name" value="P-loop containing nucleoside triphosphate hydrolases"/>
    <property type="match status" value="2"/>
</dbReference>
<name>A0A0V0QD37_PSEPJ</name>
<evidence type="ECO:0000256" key="11">
    <source>
        <dbReference type="ARBA" id="ARBA00023204"/>
    </source>
</evidence>
<dbReference type="PANTHER" id="PTHR11472:SF34">
    <property type="entry name" value="REGULATOR OF TELOMERE ELONGATION HELICASE 1"/>
    <property type="match status" value="1"/>
</dbReference>
<dbReference type="SMART" id="SM00487">
    <property type="entry name" value="DEXDc"/>
    <property type="match status" value="1"/>
</dbReference>
<evidence type="ECO:0000256" key="1">
    <source>
        <dbReference type="ARBA" id="ARBA00022485"/>
    </source>
</evidence>
<keyword evidence="10" id="KW-0238">DNA-binding</keyword>
<dbReference type="InterPro" id="IPR045028">
    <property type="entry name" value="DinG/Rad3-like"/>
</dbReference>
<feature type="region of interest" description="Disordered" evidence="14">
    <location>
        <begin position="168"/>
        <end position="193"/>
    </location>
</feature>
<evidence type="ECO:0000256" key="9">
    <source>
        <dbReference type="ARBA" id="ARBA00023014"/>
    </source>
</evidence>
<evidence type="ECO:0000256" key="5">
    <source>
        <dbReference type="ARBA" id="ARBA00022801"/>
    </source>
</evidence>
<keyword evidence="9" id="KW-0411">Iron-sulfur</keyword>
<evidence type="ECO:0000256" key="8">
    <source>
        <dbReference type="ARBA" id="ARBA00023004"/>
    </source>
</evidence>
<dbReference type="SUPFAM" id="SSF57850">
    <property type="entry name" value="RING/U-box"/>
    <property type="match status" value="1"/>
</dbReference>
<evidence type="ECO:0000256" key="10">
    <source>
        <dbReference type="ARBA" id="ARBA00023125"/>
    </source>
</evidence>
<keyword evidence="2" id="KW-0479">Metal-binding</keyword>
<dbReference type="GO" id="GO:0005524">
    <property type="term" value="F:ATP binding"/>
    <property type="evidence" value="ECO:0007669"/>
    <property type="project" value="UniProtKB-KW"/>
</dbReference>
<feature type="compositionally biased region" description="Basic and acidic residues" evidence="14">
    <location>
        <begin position="175"/>
        <end position="193"/>
    </location>
</feature>
<dbReference type="InterPro" id="IPR027417">
    <property type="entry name" value="P-loop_NTPase"/>
</dbReference>
<keyword evidence="5 17" id="KW-0378">Hydrolase</keyword>
<dbReference type="OrthoDB" id="19182at2759"/>
<evidence type="ECO:0000256" key="6">
    <source>
        <dbReference type="ARBA" id="ARBA00022806"/>
    </source>
</evidence>
<feature type="compositionally biased region" description="Polar residues" evidence="14">
    <location>
        <begin position="8"/>
        <end position="21"/>
    </location>
</feature>
<keyword evidence="1" id="KW-0004">4Fe-4S</keyword>
<keyword evidence="13" id="KW-0862">Zinc</keyword>
<keyword evidence="11" id="KW-0234">DNA repair</keyword>
<dbReference type="InParanoid" id="A0A0V0QD37"/>
<feature type="compositionally biased region" description="Acidic residues" evidence="14">
    <location>
        <begin position="28"/>
        <end position="37"/>
    </location>
</feature>
<keyword evidence="8" id="KW-0408">Iron</keyword>
<dbReference type="InterPro" id="IPR013083">
    <property type="entry name" value="Znf_RING/FYVE/PHD"/>
</dbReference>
<evidence type="ECO:0000256" key="14">
    <source>
        <dbReference type="SAM" id="MobiDB-lite"/>
    </source>
</evidence>
<evidence type="ECO:0000313" key="17">
    <source>
        <dbReference type="EMBL" id="KRX00086.1"/>
    </source>
</evidence>